<dbReference type="Gene3D" id="3.40.50.300">
    <property type="entry name" value="P-loop containing nucleotide triphosphate hydrolases"/>
    <property type="match status" value="1"/>
</dbReference>
<dbReference type="PANTHER" id="PTHR13696:SF99">
    <property type="entry name" value="COBYRINIC ACID AC-DIAMIDE SYNTHASE"/>
    <property type="match status" value="1"/>
</dbReference>
<dbReference type="AlphaFoldDB" id="A0A939RSP9"/>
<dbReference type="Pfam" id="PF13614">
    <property type="entry name" value="AAA_31"/>
    <property type="match status" value="1"/>
</dbReference>
<dbReference type="RefSeq" id="WP_208055778.1">
    <property type="nucleotide sequence ID" value="NZ_JAGEMK010000004.1"/>
</dbReference>
<evidence type="ECO:0000259" key="1">
    <source>
        <dbReference type="Pfam" id="PF13614"/>
    </source>
</evidence>
<sequence>MKVVAVYSVKGGVGKTSAAVNLAWHASQKHRTLLWDLDPQGGATFLLGVKPKQKAKADVHALVKGKTDLADVVRSTEDKKLDVIPAHDSYSALDVELDGTKRPERQLDKMLASLSKHEVVVLDCPPGMSLLSEAILRAADVVVVPLVPSPLAMRSLDQVTDMVTDMKKGRPKIVGFLSMVDRRKTIHRDVADRLPQESKHVIDVAVPASSMVEKMGVERAPISTFAPRSVPAKAYGELWKGVRSALSL</sequence>
<name>A0A939RSP9_9CELL</name>
<keyword evidence="3" id="KW-1185">Reference proteome</keyword>
<dbReference type="Proteomes" id="UP000664209">
    <property type="component" value="Unassembled WGS sequence"/>
</dbReference>
<organism evidence="2 3">
    <name type="scientific">Actinotalea soli</name>
    <dbReference type="NCBI Taxonomy" id="2819234"/>
    <lineage>
        <taxon>Bacteria</taxon>
        <taxon>Bacillati</taxon>
        <taxon>Actinomycetota</taxon>
        <taxon>Actinomycetes</taxon>
        <taxon>Micrococcales</taxon>
        <taxon>Cellulomonadaceae</taxon>
        <taxon>Actinotalea</taxon>
    </lineage>
</organism>
<reference evidence="2" key="1">
    <citation type="submission" date="2021-03" db="EMBL/GenBank/DDBJ databases">
        <title>Actinotalea soli sp. nov., isolated from soil.</title>
        <authorList>
            <person name="Ping W."/>
            <person name="Zhang J."/>
        </authorList>
    </citation>
    <scope>NUCLEOTIDE SEQUENCE</scope>
    <source>
        <strain evidence="2">BY-33</strain>
    </source>
</reference>
<dbReference type="PANTHER" id="PTHR13696">
    <property type="entry name" value="P-LOOP CONTAINING NUCLEOSIDE TRIPHOSPHATE HYDROLASE"/>
    <property type="match status" value="1"/>
</dbReference>
<dbReference type="EMBL" id="JAGEMK010000004">
    <property type="protein sequence ID" value="MBO1752092.1"/>
    <property type="molecule type" value="Genomic_DNA"/>
</dbReference>
<protein>
    <submittedName>
        <fullName evidence="2">ParA family protein</fullName>
    </submittedName>
</protein>
<accession>A0A939RSP9</accession>
<evidence type="ECO:0000313" key="3">
    <source>
        <dbReference type="Proteomes" id="UP000664209"/>
    </source>
</evidence>
<dbReference type="InterPro" id="IPR027417">
    <property type="entry name" value="P-loop_NTPase"/>
</dbReference>
<proteinExistence type="predicted"/>
<feature type="domain" description="AAA" evidence="1">
    <location>
        <begin position="1"/>
        <end position="168"/>
    </location>
</feature>
<dbReference type="CDD" id="cd02042">
    <property type="entry name" value="ParAB_family"/>
    <property type="match status" value="1"/>
</dbReference>
<dbReference type="SUPFAM" id="SSF52540">
    <property type="entry name" value="P-loop containing nucleoside triphosphate hydrolases"/>
    <property type="match status" value="1"/>
</dbReference>
<dbReference type="InterPro" id="IPR050678">
    <property type="entry name" value="DNA_Partitioning_ATPase"/>
</dbReference>
<evidence type="ECO:0000313" key="2">
    <source>
        <dbReference type="EMBL" id="MBO1752092.1"/>
    </source>
</evidence>
<comment type="caution">
    <text evidence="2">The sequence shown here is derived from an EMBL/GenBank/DDBJ whole genome shotgun (WGS) entry which is preliminary data.</text>
</comment>
<dbReference type="InterPro" id="IPR025669">
    <property type="entry name" value="AAA_dom"/>
</dbReference>
<gene>
    <name evidence="2" type="ORF">J4G33_09780</name>
</gene>